<reference evidence="1 2" key="1">
    <citation type="journal article" date="2018" name="Sci. Rep.">
        <title>Genomic signatures of local adaptation to the degree of environmental predictability in rotifers.</title>
        <authorList>
            <person name="Franch-Gras L."/>
            <person name="Hahn C."/>
            <person name="Garcia-Roger E.M."/>
            <person name="Carmona M.J."/>
            <person name="Serra M."/>
            <person name="Gomez A."/>
        </authorList>
    </citation>
    <scope>NUCLEOTIDE SEQUENCE [LARGE SCALE GENOMIC DNA]</scope>
    <source>
        <strain evidence="1">HYR1</strain>
    </source>
</reference>
<keyword evidence="2" id="KW-1185">Reference proteome</keyword>
<comment type="caution">
    <text evidence="1">The sequence shown here is derived from an EMBL/GenBank/DDBJ whole genome shotgun (WGS) entry which is preliminary data.</text>
</comment>
<organism evidence="1 2">
    <name type="scientific">Brachionus plicatilis</name>
    <name type="common">Marine rotifer</name>
    <name type="synonym">Brachionus muelleri</name>
    <dbReference type="NCBI Taxonomy" id="10195"/>
    <lineage>
        <taxon>Eukaryota</taxon>
        <taxon>Metazoa</taxon>
        <taxon>Spiralia</taxon>
        <taxon>Gnathifera</taxon>
        <taxon>Rotifera</taxon>
        <taxon>Eurotatoria</taxon>
        <taxon>Monogononta</taxon>
        <taxon>Pseudotrocha</taxon>
        <taxon>Ploima</taxon>
        <taxon>Brachionidae</taxon>
        <taxon>Brachionus</taxon>
    </lineage>
</organism>
<evidence type="ECO:0000313" key="2">
    <source>
        <dbReference type="Proteomes" id="UP000276133"/>
    </source>
</evidence>
<name>A0A3M7QUK9_BRAPC</name>
<accession>A0A3M7QUK9</accession>
<gene>
    <name evidence="1" type="ORF">BpHYR1_032752</name>
</gene>
<proteinExistence type="predicted"/>
<protein>
    <submittedName>
        <fullName evidence="1">Uncharacterized protein</fullName>
    </submittedName>
</protein>
<evidence type="ECO:0000313" key="1">
    <source>
        <dbReference type="EMBL" id="RNA14645.1"/>
    </source>
</evidence>
<dbReference type="AlphaFoldDB" id="A0A3M7QUK9"/>
<dbReference type="Proteomes" id="UP000276133">
    <property type="component" value="Unassembled WGS sequence"/>
</dbReference>
<sequence>MHTLPHLDSKLLSVINFKAFGIQHIQKFHIHGITKLAIHGQFATCTHLNTDLMFLVICGQKKHVDILVFETGAGELVDQRGPLSVTNASLHYV</sequence>
<dbReference type="EMBL" id="REGN01005142">
    <property type="protein sequence ID" value="RNA14645.1"/>
    <property type="molecule type" value="Genomic_DNA"/>
</dbReference>